<feature type="compositionally biased region" description="Low complexity" evidence="8">
    <location>
        <begin position="467"/>
        <end position="482"/>
    </location>
</feature>
<dbReference type="FunFam" id="1.10.1200.10:FF:000007">
    <property type="entry name" value="Probable polyketide synthase pks17"/>
    <property type="match status" value="4"/>
</dbReference>
<dbReference type="InterPro" id="IPR057326">
    <property type="entry name" value="KR_dom"/>
</dbReference>
<dbReference type="InterPro" id="IPR018201">
    <property type="entry name" value="Ketoacyl_synth_AS"/>
</dbReference>
<dbReference type="GO" id="GO:0006633">
    <property type="term" value="P:fatty acid biosynthetic process"/>
    <property type="evidence" value="ECO:0007669"/>
    <property type="project" value="InterPro"/>
</dbReference>
<dbReference type="InterPro" id="IPR009081">
    <property type="entry name" value="PP-bd_ACP"/>
</dbReference>
<keyword evidence="12" id="KW-1185">Reference proteome</keyword>
<keyword evidence="3" id="KW-0597">Phosphoprotein</keyword>
<dbReference type="RefSeq" id="WP_202238201.1">
    <property type="nucleotide sequence ID" value="NZ_AP018365.1"/>
</dbReference>
<dbReference type="PROSITE" id="PS00012">
    <property type="entry name" value="PHOSPHOPANTETHEINE"/>
    <property type="match status" value="4"/>
</dbReference>
<feature type="region of interest" description="Disordered" evidence="8">
    <location>
        <begin position="460"/>
        <end position="497"/>
    </location>
</feature>
<dbReference type="SMART" id="SM00825">
    <property type="entry name" value="PKS_KS"/>
    <property type="match status" value="4"/>
</dbReference>
<name>A0A7U3V0K0_9ACTN</name>
<dbReference type="Gene3D" id="3.40.50.720">
    <property type="entry name" value="NAD(P)-binding Rossmann-like Domain"/>
    <property type="match status" value="4"/>
</dbReference>
<dbReference type="InterPro" id="IPR006162">
    <property type="entry name" value="Ppantetheine_attach_site"/>
</dbReference>
<feature type="region of interest" description="Disordered" evidence="8">
    <location>
        <begin position="962"/>
        <end position="981"/>
    </location>
</feature>
<dbReference type="InterPro" id="IPR050091">
    <property type="entry name" value="PKS_NRPS_Biosynth_Enz"/>
</dbReference>
<dbReference type="GO" id="GO:0004315">
    <property type="term" value="F:3-oxoacyl-[acyl-carrier-protein] synthase activity"/>
    <property type="evidence" value="ECO:0007669"/>
    <property type="project" value="InterPro"/>
</dbReference>
<dbReference type="InterPro" id="IPR016039">
    <property type="entry name" value="Thiolase-like"/>
</dbReference>
<dbReference type="GO" id="GO:0004312">
    <property type="term" value="F:fatty acid synthase activity"/>
    <property type="evidence" value="ECO:0007669"/>
    <property type="project" value="TreeGrafter"/>
</dbReference>
<dbReference type="PROSITE" id="PS00606">
    <property type="entry name" value="KS3_1"/>
    <property type="match status" value="4"/>
</dbReference>
<feature type="domain" description="Ketosynthase family 3 (KS3)" evidence="10">
    <location>
        <begin position="32"/>
        <end position="457"/>
    </location>
</feature>
<feature type="domain" description="Ketosynthase family 3 (KS3)" evidence="10">
    <location>
        <begin position="3221"/>
        <end position="3646"/>
    </location>
</feature>
<dbReference type="InterPro" id="IPR001227">
    <property type="entry name" value="Ac_transferase_dom_sf"/>
</dbReference>
<keyword evidence="2" id="KW-0596">Phosphopantetheine</keyword>
<dbReference type="Pfam" id="PF16197">
    <property type="entry name" value="KAsynt_C_assoc"/>
    <property type="match status" value="2"/>
</dbReference>
<keyword evidence="6" id="KW-0511">Multifunctional enzyme</keyword>
<dbReference type="InterPro" id="IPR013968">
    <property type="entry name" value="PKS_KR"/>
</dbReference>
<dbReference type="SUPFAM" id="SSF51735">
    <property type="entry name" value="NAD(P)-binding Rossmann-fold domains"/>
    <property type="match status" value="8"/>
</dbReference>
<evidence type="ECO:0000313" key="11">
    <source>
        <dbReference type="EMBL" id="BBB02252.1"/>
    </source>
</evidence>
<feature type="domain" description="Carrier" evidence="9">
    <location>
        <begin position="6326"/>
        <end position="6404"/>
    </location>
</feature>
<evidence type="ECO:0000256" key="3">
    <source>
        <dbReference type="ARBA" id="ARBA00022553"/>
    </source>
</evidence>
<organism evidence="11 12">
    <name type="scientific">Actinacidiphila reveromycinica</name>
    <dbReference type="NCBI Taxonomy" id="659352"/>
    <lineage>
        <taxon>Bacteria</taxon>
        <taxon>Bacillati</taxon>
        <taxon>Actinomycetota</taxon>
        <taxon>Actinomycetes</taxon>
        <taxon>Kitasatosporales</taxon>
        <taxon>Streptomycetaceae</taxon>
        <taxon>Actinacidiphila</taxon>
    </lineage>
</organism>
<dbReference type="CDD" id="cd08952">
    <property type="entry name" value="KR_1_SDR_x"/>
    <property type="match status" value="4"/>
</dbReference>
<comment type="cofactor">
    <cofactor evidence="1">
        <name>pantetheine 4'-phosphate</name>
        <dbReference type="ChEBI" id="CHEBI:47942"/>
    </cofactor>
</comment>
<dbReference type="GO" id="GO:0031177">
    <property type="term" value="F:phosphopantetheine binding"/>
    <property type="evidence" value="ECO:0007669"/>
    <property type="project" value="InterPro"/>
</dbReference>
<dbReference type="InterPro" id="IPR016035">
    <property type="entry name" value="Acyl_Trfase/lysoPLipase"/>
</dbReference>
<dbReference type="Pfam" id="PF00698">
    <property type="entry name" value="Acyl_transf_1"/>
    <property type="match status" value="4"/>
</dbReference>
<feature type="domain" description="Ketosynthase family 3 (KS3)" evidence="10">
    <location>
        <begin position="4825"/>
        <end position="5253"/>
    </location>
</feature>
<feature type="compositionally biased region" description="Low complexity" evidence="8">
    <location>
        <begin position="965"/>
        <end position="976"/>
    </location>
</feature>
<dbReference type="InterPro" id="IPR014031">
    <property type="entry name" value="Ketoacyl_synth_C"/>
</dbReference>
<evidence type="ECO:0000256" key="4">
    <source>
        <dbReference type="ARBA" id="ARBA00022679"/>
    </source>
</evidence>
<dbReference type="Pfam" id="PF08659">
    <property type="entry name" value="KR"/>
    <property type="match status" value="4"/>
</dbReference>
<keyword evidence="4" id="KW-0808">Transferase</keyword>
<dbReference type="GO" id="GO:0033068">
    <property type="term" value="P:macrolide biosynthetic process"/>
    <property type="evidence" value="ECO:0007669"/>
    <property type="project" value="UniProtKB-ARBA"/>
</dbReference>
<dbReference type="SMART" id="SM01294">
    <property type="entry name" value="PKS_PP_betabranch"/>
    <property type="match status" value="4"/>
</dbReference>
<accession>A0A7U3V0K0</accession>
<dbReference type="Pfam" id="PF02801">
    <property type="entry name" value="Ketoacyl-synt_C"/>
    <property type="match status" value="4"/>
</dbReference>
<evidence type="ECO:0000256" key="1">
    <source>
        <dbReference type="ARBA" id="ARBA00001957"/>
    </source>
</evidence>
<dbReference type="PROSITE" id="PS52004">
    <property type="entry name" value="KS3_2"/>
    <property type="match status" value="4"/>
</dbReference>
<dbReference type="Gene3D" id="1.10.1200.10">
    <property type="entry name" value="ACP-like"/>
    <property type="match status" value="4"/>
</dbReference>
<dbReference type="InterPro" id="IPR014030">
    <property type="entry name" value="Ketoacyl_synth_N"/>
</dbReference>
<dbReference type="Pfam" id="PF18369">
    <property type="entry name" value="PKS_DE"/>
    <property type="match status" value="4"/>
</dbReference>
<sequence length="6482" mass="663447">MSDEKLRYFLKRVTANLHETRQRLQEVEAAAGEPIAVVSMGCRYPGGVGSPEELWDLVASGTDAVGAFPQDRGWDVEGMYDPDPDRVGASYVRAGGFVYGAGDFDPGFFSISPREAAAMDPQQRLLLETSWEALERAGLDPTGLSGSRTGVFVGASTSGYGYGEGVPPELEGHLATGTASSVMSGRISYLLGLEGPAVTVDTACSSSLLAIHLACQALRTGECTMALAGGATVMTTPTVFVWTSRQRGLAADGRCKAFSADADGMGMAEGAGMILLERLSDARRNGHPVLAVIRGSAMNQDGASNGLTAPNGPSQEGVIRAALANARLGTGDVDAVEAHGTGTALGDPIEAQALLATYGQDRPEDRPLWLGSFKSNIGHAQQASGVAGVIKMVQALRHEVLPRTLHAEEPSPHVDWASGGVRLLNEPVEWRSEGRPRRAGVSAFGMSGTNVHLILEEPTAATGGGSADTSAGDGEGADPAEAVSAPEDGASAPEGDAADAVRRPLVTGLTPWPVSARSVPGLSGQTARLAAHVAARPELEPADVARSLATTRTSFEHRSVVIGSGPAELAAALGAATERPGKEIAVPGEPGQVTFVTSGVAGDVGRVVFVFPGQGAQWVGMGRELASCCGVFAERLAECGVALAPWVGWSLEDVIGGVEGAPGLERAEVVQPVLWAVMVSLAAVWEAAGVVPDAVVGHSQGEVAAATVAGMLSLEDAARVVVVRSRALSGLDARAGMVSVVMPEAAVREILEPWGDSLSIAAVNGPAATVVSGGLEALAEFEAELAKRRAMRWRVPDTDFVAHSARVEGLEPLLAAELAGIRPVSGRVPLYSTAESRWMDGAELDAGYWFTNVRRTVRFADAVAALAGSGHRTFIEVSPHPTLEAGVADTIDMLDAPGTNPPVVAGTLHRDFPAAIQILSVLARAWTRGVKVDWAAVTGPGRAVDLPTYAFQRERYWYGPQDQLGRAASGPRPARGADGGGSSAAEARFWAAVEGGDLGELAETLAVDGERSFREVLPALASWRREEREQSVTDAWRYTVDWAPIGDVDGARLSGTWVVVSPSPDAAAAGGMSGLAADCARVLGEHGARVVRVEAGAGEVGREALAVRVLTALSEAGEQEPAGVLSLLALAGDAGTAAFAEGPSGVPAALSGSLGLVQALGDAGIGAPLWTVTRGAVAAGPDDHLTDPVQGLVWGLGRVVALEHPERWGGLVDLPVVLDRRAGGRLAGVLAGCDEDQVAIRAAGVLARRLVRAARPARRDGAWVPSGTVLVTGGTGAIGGHVARWLAERGAPRVVLTSRSGAGAPDVAELAAAVAESGTAVEVVASDVARRGHVEAVLDRIGASGPRLSGVMHTAGVIDDGLLDGMDEGRLAGVLAAKAAGAAWLDELTSDLDLERFVLFSSAAATFGGAGQGNYAAANAYLDALALSRAGSGRAALSVAFGPWAGGGVAEANEAVRQRLRRGPLPEMDPVLAMNAFARAVDGPGGLVAVMDVDWTQFAAAVPGAADIPFLRDVPELVAAATAAAAAAAAGQPGAGAGPVGAADLAAQLTGATRAEQERVLTDLIRVAAADVLGHSAPASIPADRPFSDLGFDSLTTLEMRQQMSALTGLRLPATLLFDYPTPEVLAGFLRSELGVPAAGGDVAPAVAEPAAAGSGADGAALGEPVAIVAMSCRYPGGVTAPEDLWDLLEAGRDAIGGFPEDRGWDTGELDDGTGGSYRRAGGFVHDAGDFDPAFFSISPREATAMDPQQRLLLEIAWEALERAGINPRSLRGSSTGVFAGGAFNGYGIGAQFRGDVEQGLEGHLVTGTSTSVLSGRLSYVLGLEGPAVTVDTACSSSLVSLHLACQALKAGECDLALAGGVTIMAMPGDVVGFSRQRQMGLAADGRCKAFSADADGMGMAEGAGMLVLERLSDARRNGHEVLAVVRGSAINQDGASNGLTAPNGPSQQRVIRAALANARLSAADVDAVEAHGTGTELGDPIEAQALLATYGQDRPEGRPLLLGSVKSNIGHSQCAAGAAGVIKMVLALQHQTLPRTLHADEPSPYVDWSAGAVELLNAPVEWTAGDRPRRAGVSSFGMSGTNAHVVLEEAPAVEGSAVEVVGVVDGGGVPLVSGVVPWVVSGRSVEGLGAQAGRLGAFVADRPGVDVADVAWSLATSRAVFEHRAVLVGSSRDELAAGADSVVSGTSRSGVVSGVAGDVGRVVFVFPGQGAQWVGMGRELASSCGVFAERLAECGAALAPWVEWSLEDVIAGIEGAPGLERAEVVQPVLWAVMVSLAAVWEAAGVVPDAVVGHSQGEVAAATVAGMLSLEDAARVVVVRSRELSGLDARAGMVSVVMPEAAVREILEPWGESLSIAAVNGPAATVVSGGLEALAEFEGELARRRVMRWRVSDTDFVAHSALVEPLESLLAVELAGIRPVSGRVPLFSTAESRWVDGAELDAGYWYANVRRTVRFADAVVALVGSGHRAFVEVSPQPVLGGAVEETVGEVGGSGVVVTGTLSREGAGGERLVASLAALWVAGGPVDWRAVVGGGRRVELPTYAFQHQRYWTATPESRTPAGGDGALSPAESGFWAAVENGDLAELATTLSVDGERPLREVLPALASWRRQERGRFATDAWRYRTAWERLAEPVPARLTGTWLAVVPAGSDDADGATGLVADCVRVLGEHGARVVRVEVGSDELDREALAVRVLTALSEAGETAPAGVVSLLGLVEGVVPGLPGVSVGVLGAQVVVQGLADAGVGAPVWLVTCGAVAAVPGEGVVRPVQSLVWGLGRVAALEVPERWGGVVDLPVVWDGRAAARWVGVLAAGVEDQVAVRVSGVWGRRLVRAARPVRRGAGWVPSGTVLVTGGTGAIGGHSARWLAGRGAPRVVLVSRSGPGAVGVAGLVAGVASAGSAVEVVSADVADRSGLEGLLGRIGAGGPALCGVLHTAGLVQNTPLEETDAAEMAEVLAAKAEGARLLDELTAGLPLEQFVVFSSIAATWGSAMQPAYAAANTYLEALAEHRRGRGLPATSVAWGPWGGGGMTDAEGGRQLRRRGLPVMDPALLVSALASAIDTREDHRTVADVDWATFAPPYTLRRPSPLLSGLPEVVRVLAAAEEEQAGSAEGGAELRARLAGLAVAEQERLLTDLIRATAAPVLGHSGPQAIEPGRAFSDLGFDSLTAVELRNQLTQATGLRLPATLLFDHPTPAVAARFLLAELTGAVGDTPEVPVTAAAAGEPIAVVAMGCRYPGGITSPEELWDLVVAGTDAVGAFPQDRGWDVEGMYDPDPDRVGSSYVRTGGFVYGAGDFDPAFFGISPREALAMDPQQRLLLETSWEALERAGIDPGALRGSSTGVFVGASSSGYGFDGGLPAELEGHLSTGMASSVMSGRVSYLLGLEGPAVTVDTACSSALVALHLACQALRSGECTMALAGGVTVMATPTVFILTSRQRGLAADGRCKAFSADADGMGMAEGAGMLVLERLSEARRNGHPVLAVIRGSAMNQDGASNGLTAPNGPAQQRVIRAALASAQVGGAEVDAVEAHGTGTALGDPIEAQALLATYGQEHPDDRPLWLGSLKSNIGHAQQASGVAGVIKMVQALQHRLLPRTLHAEEPSPHVDWASGAVRLLNEPVEWRSEGRPRRAGVSAFGMSGTNVHVILEESPAGPAAPADGDDPAVEGPAVSALEPALEPAVAGGEYGSASAPHRPLVSGAVPWVISARSAEGVVAQAARLRDAVAGRSEEDAPDLAWSLATSRSVFEHRAVLVGRDWYELTAGVDAVASGRPWPGLASGVAADMGRVVFVFPGQGAQWVGMGRELASCCGVFAERLAECGVALAPWVGWSLEDVIAGVEGAPGLERAEVVQPVLWAVMVSLAAVWEAAGVVPDAVVGHSQGEVAAATVAGMLSLEDAARVVVVRSRALSGLGARAGMVSVVMPEAAVREILEPWGESLSIAAVNGPAATVVSGGLEALAEFEAELAKRRAMRWRVPDTDFVAHSARVESLEPLLAAELADIRPASGHVPLYSTAESRWMDGAELDAGYWFTNVRRTVRFADAVEVLASEGHRTFIEVSPHPTLEAGVADTIDMLDAPGTNPPVVSGTLHQESSGAAQILTVLSRAFARGVAVDWAAVLGGGQRVDLPTYAFQRERYWYTSQPPTGVVRGGDGAVPPGEARFWAAVEGGDLGELAATLAVDGERSFREVLPALASWRREEREQSVTDAWRYTVDWAPVGEPDTARLSGTWLLVVPAPDGERGGADPLAAACGQVLGEHGARVVRIEVAPEELARDALAVRVLTALSEAGEQEPAGVLSLLALAGSTGGRFADGSGAAPAGLSGTLGVVQALGDAGIGAPLWTVTCGAVAAAPGETLENAAQGMVWGLGRVAALEHPERWGGLVDLPPVLDRRAGARLAGVLAGGDEDQVAVRPAGVLARRLVRAARPARRDGAWVPSGTILVTGGTGAIGGHVARWLAERGAPRVVLTSRSGPSAADVAELAAALAGSGTAAEVVSADVAARHQVASLLDRVGASGPRLSGVMHTAGVIDDGLLDGMDEGRLAGVLAAKAAGAAWLDELTSDLDLERFVLFSSAAATFGGAGQGNYAAANAYLDALALSRAGSGRAALSVAFGPWAGGGVAEANEAVRQRLRRGPLPEMDPVLAMNAFARAVDGPGGLVAVMDVDWTQFAAVPGALDVAFVRDVPELAAAAASAAAAAAGQNTAGAAPVGAEDLVGRLTGVSRAEQDRVLTDLIRSAAAEVLGHGASASVPADRPFSDLGFDSLTTLEMRQQMSALTGLRLPATLLFDYPTPEVLAGFLRVELGVAAAGDGPDPAVSGAASAVAGTEPDEPVAIVAMSCRYPGGVASPEDLWEVLSTGRDAIGGFPRDRGWDTDDLYDPEPGRPGSVYVRAGGFVHDAGDFDPAFFSISPREALAMDPQQRILLEIAWEALERAGLDPRALRGTSTGVFVGGYSSGYGLSLVLQGSGQAEGHLMTGNAGSVLSGRLSYAFGLEGPAVTVDTACSSSLVTLHLACQALKAGECDLALAGGVTIMANPMDLVEMSRQRGLAADGRCKAFSASADGMGMAEGAGMIVLERLSDARRNGHHVLAVVAGSAVNQDGASNGLTAPNGPSQQRVIRAALASARLSAADIDAVEAHGTGTELGDPIEAQALLATYGQDRPADRPLLLGSVKSNIGHTQAAAGAAGVIKMVLALQHRTLPRTLHADEPSPHVDWSAGEVRLLNDGTAWPAEGGRPRRAGVSAFGVSGTNAHVVLAEAPAVDGADTADGDGAGGDLPAAPPVLAGATASAGAGAHPASGWLLSARTAEGLAAQAARVREFASTRPESAPADVAWSLATTRSTFEHRAVVTGSGRDDLLAGLAAVAAGVPAAGVVSGEVPADGDPGRIAFVFPGQGSQWAGMGAELARVSPVFAARLDECETALAPFVDWSLREVLAEGPGAPGLDRVDVVQPALWAVLVSLAAVWQAAGVIPDAVVGHSQGEIAAAVVAGVLSLEDGARVVALRSQALRALAGRGGMMSIAAGEEAVRARIASYGERVSVAALNGPAATVVSGDPEALEELAAACEADGVRARVLPVDYASHSPQVEELEAQIRGALDGLAPRRGTIPVVSSMTGGVIDGTAMDAGYWYDSLRAPVRFGEAVATLAGSGHGVFVETSPHPVLTGAVADTVEAAVTDADEEGTGGSGAVVTGTLRREDGGAARLLASLAEAHVRGVRVDWAAVLPAGRRVDLPTYAFQHQRYWPEVSLNLDLGALRGPGGGPRTGGGAAEARFWAAVEGEDLGELASTLAVDDHERLRSVLPALASWRHRERDESALASWRYRIDWTPVTDPGPATLSGLWLVMTPGAEAVGPDLAEACAEALGRRGARVAVVEAGAADLDRAALAGIVGQAVAAAHHDGDGTPPPAPAGVLSLLALDGSPLTGHPHLAAGPARTQTLVQALGDLRLGAPVWAVTRGAVATDPAEAAPDPVQAQVWGMGRVAGLEHPDWWGGLVDLPPAWDERVAGRLCALLAGCGEDQAAIRPAGIMARRLVRAPLPAGGARPWHTRGTALVTGGTGAIGGRTARWLAGRGSERIVLAGRSGPAAPQVAALAADLAGRGADVDVVACDVARRDETAGLLERIASRGPALRAVLHAAGAPQSTALEHTDHAELAAVLAAKAAGAAHLDALTADADLDAFVLFSSAAATWGSGMQPGYAAANAFLDALAENRRSRGLPGTAVAWGLWGGGGMGAGEGGRLLERHGVLAMEPDLLVRSLERALAGGEGALTVADVDWQRFAPPFTLRRPSPLIADLPEVRQALAGGGEEPDAGTDTAAGGKLGRELADLSRTEQDRALVRIIRSEAAAVLGYPSPDSVPAARPFRDLGFDSLTAVELRNHLTAATGLRLPATLVFDYPTPADLAAYVWGEVFGREPESDTVVEELDRVDSLLSGLAPDSAAYDLVNRRLQEFLAKWSGAGRGGGEVAKKISAASDDALFDFIDKQFGRS</sequence>
<dbReference type="FunFam" id="3.40.47.10:FF:000019">
    <property type="entry name" value="Polyketide synthase type I"/>
    <property type="match status" value="4"/>
</dbReference>
<keyword evidence="5" id="KW-0045">Antibiotic biosynthesis</keyword>
<evidence type="ECO:0000256" key="7">
    <source>
        <dbReference type="ARBA" id="ARBA00023315"/>
    </source>
</evidence>
<reference evidence="11 12" key="2">
    <citation type="journal article" date="2011" name="J. Antibiot.">
        <title>Furaquinocins I and J: novel polyketide isoprenoid hybrid compounds from Streptomyces reveromyceticus SN-593.</title>
        <authorList>
            <person name="Panthee S."/>
            <person name="Takahashi S."/>
            <person name="Takagi H."/>
            <person name="Nogawa T."/>
            <person name="Oowada E."/>
            <person name="Uramoto M."/>
            <person name="Osada H."/>
        </authorList>
    </citation>
    <scope>NUCLEOTIDE SEQUENCE [LARGE SCALE GENOMIC DNA]</scope>
    <source>
        <strain evidence="11 12">SN-593</strain>
    </source>
</reference>
<dbReference type="FunFam" id="3.40.366.10:FF:000002">
    <property type="entry name" value="Probable polyketide synthase 2"/>
    <property type="match status" value="1"/>
</dbReference>
<evidence type="ECO:0000256" key="5">
    <source>
        <dbReference type="ARBA" id="ARBA00023194"/>
    </source>
</evidence>
<dbReference type="InterPro" id="IPR036291">
    <property type="entry name" value="NAD(P)-bd_dom_sf"/>
</dbReference>
<dbReference type="Gene3D" id="3.40.366.10">
    <property type="entry name" value="Malonyl-Coenzyme A Acyl Carrier Protein, domain 2"/>
    <property type="match status" value="4"/>
</dbReference>
<dbReference type="EMBL" id="AP018365">
    <property type="protein sequence ID" value="BBB02252.1"/>
    <property type="molecule type" value="Genomic_DNA"/>
</dbReference>
<feature type="domain" description="Carrier" evidence="9">
    <location>
        <begin position="3128"/>
        <end position="3203"/>
    </location>
</feature>
<dbReference type="KEGG" id="arev:RVR_10064"/>
<dbReference type="InterPro" id="IPR036736">
    <property type="entry name" value="ACP-like_sf"/>
</dbReference>
<dbReference type="Pfam" id="PF00550">
    <property type="entry name" value="PP-binding"/>
    <property type="match status" value="4"/>
</dbReference>
<dbReference type="SUPFAM" id="SSF55048">
    <property type="entry name" value="Probable ACP-binding domain of malonyl-CoA ACP transacylase"/>
    <property type="match status" value="4"/>
</dbReference>
<evidence type="ECO:0000256" key="8">
    <source>
        <dbReference type="SAM" id="MobiDB-lite"/>
    </source>
</evidence>
<dbReference type="PANTHER" id="PTHR43775">
    <property type="entry name" value="FATTY ACID SYNTHASE"/>
    <property type="match status" value="1"/>
</dbReference>
<keyword evidence="7" id="KW-0012">Acyltransferase</keyword>
<dbReference type="Pfam" id="PF08990">
    <property type="entry name" value="Docking"/>
    <property type="match status" value="1"/>
</dbReference>
<dbReference type="InterPro" id="IPR016036">
    <property type="entry name" value="Malonyl_transacylase_ACP-bd"/>
</dbReference>
<dbReference type="CDD" id="cd00833">
    <property type="entry name" value="PKS"/>
    <property type="match status" value="4"/>
</dbReference>
<dbReference type="NCBIfam" id="NF045894">
    <property type="entry name" value="PKS_plus_SDR"/>
    <property type="match status" value="4"/>
</dbReference>
<evidence type="ECO:0000259" key="10">
    <source>
        <dbReference type="PROSITE" id="PS52004"/>
    </source>
</evidence>
<feature type="domain" description="Ketosynthase family 3 (KS3)" evidence="10">
    <location>
        <begin position="1663"/>
        <end position="2090"/>
    </location>
</feature>
<dbReference type="SMART" id="SM00822">
    <property type="entry name" value="PKS_KR"/>
    <property type="match status" value="4"/>
</dbReference>
<evidence type="ECO:0000256" key="6">
    <source>
        <dbReference type="ARBA" id="ARBA00023268"/>
    </source>
</evidence>
<dbReference type="PROSITE" id="PS50075">
    <property type="entry name" value="CARRIER"/>
    <property type="match status" value="4"/>
</dbReference>
<feature type="domain" description="Carrier" evidence="9">
    <location>
        <begin position="1559"/>
        <end position="1634"/>
    </location>
</feature>
<feature type="domain" description="Carrier" evidence="9">
    <location>
        <begin position="4724"/>
        <end position="4799"/>
    </location>
</feature>
<evidence type="ECO:0000313" key="12">
    <source>
        <dbReference type="Proteomes" id="UP000595703"/>
    </source>
</evidence>
<dbReference type="InterPro" id="IPR020806">
    <property type="entry name" value="PKS_PP-bd"/>
</dbReference>
<dbReference type="Gene3D" id="3.30.70.3290">
    <property type="match status" value="4"/>
</dbReference>
<gene>
    <name evidence="11" type="ORF">RVR_10064</name>
</gene>
<dbReference type="InterPro" id="IPR032821">
    <property type="entry name" value="PKS_assoc"/>
</dbReference>
<dbReference type="InterPro" id="IPR014043">
    <property type="entry name" value="Acyl_transferase_dom"/>
</dbReference>
<dbReference type="InterPro" id="IPR041618">
    <property type="entry name" value="PKS_DE"/>
</dbReference>
<dbReference type="Proteomes" id="UP000595703">
    <property type="component" value="Chromosome"/>
</dbReference>
<dbReference type="SMART" id="SM00823">
    <property type="entry name" value="PKS_PP"/>
    <property type="match status" value="4"/>
</dbReference>
<dbReference type="Pfam" id="PF00109">
    <property type="entry name" value="ketoacyl-synt"/>
    <property type="match status" value="4"/>
</dbReference>
<proteinExistence type="predicted"/>
<protein>
    <submittedName>
        <fullName evidence="11">Putative modular polyketide synthase</fullName>
    </submittedName>
</protein>
<dbReference type="SUPFAM" id="SSF47336">
    <property type="entry name" value="ACP-like"/>
    <property type="match status" value="4"/>
</dbReference>
<dbReference type="Gene3D" id="6.10.140.1830">
    <property type="match status" value="4"/>
</dbReference>
<dbReference type="SUPFAM" id="SSF53901">
    <property type="entry name" value="Thiolase-like"/>
    <property type="match status" value="4"/>
</dbReference>
<dbReference type="SUPFAM" id="SSF52151">
    <property type="entry name" value="FabD/lysophospholipase-like"/>
    <property type="match status" value="4"/>
</dbReference>
<reference evidence="11 12" key="4">
    <citation type="journal article" date="2020" name="Sci. Rep.">
        <title>beta-carboline chemical signals induce reveromycin production through a LuxR family regulator in Streptomyces sp. SN-593.</title>
        <authorList>
            <person name="Panthee S."/>
            <person name="Kito N."/>
            <person name="Hayashi T."/>
            <person name="Shimizu T."/>
            <person name="Ishikawa J."/>
            <person name="Hamamoto H."/>
            <person name="Osada H."/>
            <person name="Takahashi S."/>
        </authorList>
    </citation>
    <scope>NUCLEOTIDE SEQUENCE [LARGE SCALE GENOMIC DNA]</scope>
    <source>
        <strain evidence="11 12">SN-593</strain>
    </source>
</reference>
<dbReference type="SMART" id="SM00827">
    <property type="entry name" value="PKS_AT"/>
    <property type="match status" value="4"/>
</dbReference>
<dbReference type="InterPro" id="IPR015083">
    <property type="entry name" value="NorB/c/GfsB-D-like_docking"/>
</dbReference>
<reference evidence="11 12" key="1">
    <citation type="journal article" date="2010" name="J. Bacteriol.">
        <title>Biochemical characterization of a novel indole prenyltransferase from Streptomyces sp. SN-593.</title>
        <authorList>
            <person name="Takahashi S."/>
            <person name="Takagi H."/>
            <person name="Toyoda A."/>
            <person name="Uramoto M."/>
            <person name="Nogawa T."/>
            <person name="Ueki M."/>
            <person name="Sakaki Y."/>
            <person name="Osada H."/>
        </authorList>
    </citation>
    <scope>NUCLEOTIDE SEQUENCE [LARGE SCALE GENOMIC DNA]</scope>
    <source>
        <strain evidence="11 12">SN-593</strain>
    </source>
</reference>
<dbReference type="InterPro" id="IPR020841">
    <property type="entry name" value="PKS_Beta-ketoAc_synthase_dom"/>
</dbReference>
<evidence type="ECO:0000256" key="2">
    <source>
        <dbReference type="ARBA" id="ARBA00022450"/>
    </source>
</evidence>
<evidence type="ECO:0000259" key="9">
    <source>
        <dbReference type="PROSITE" id="PS50075"/>
    </source>
</evidence>
<dbReference type="Gene3D" id="3.40.47.10">
    <property type="match status" value="4"/>
</dbReference>
<dbReference type="PANTHER" id="PTHR43775:SF51">
    <property type="entry name" value="INACTIVE PHENOLPHTHIOCEROL SYNTHESIS POLYKETIDE SYNTHASE TYPE I PKS1-RELATED"/>
    <property type="match status" value="1"/>
</dbReference>
<dbReference type="Pfam" id="PF22621">
    <property type="entry name" value="CurL-like_PKS_C"/>
    <property type="match status" value="2"/>
</dbReference>
<reference evidence="11 12" key="3">
    <citation type="journal article" date="2011" name="Nat. Chem. Biol.">
        <title>Reveromycin A biosynthesis uses RevG and RevJ for stereospecific spiroacetal formation.</title>
        <authorList>
            <person name="Takahashi S."/>
            <person name="Toyoda A."/>
            <person name="Sekiyama Y."/>
            <person name="Takagi H."/>
            <person name="Nogawa T."/>
            <person name="Uramoto M."/>
            <person name="Suzuki R."/>
            <person name="Koshino H."/>
            <person name="Kumano T."/>
            <person name="Panthee S."/>
            <person name="Dairi T."/>
            <person name="Ishikawa J."/>
            <person name="Ikeda H."/>
            <person name="Sakaki Y."/>
            <person name="Osada H."/>
        </authorList>
    </citation>
    <scope>NUCLEOTIDE SEQUENCE [LARGE SCALE GENOMIC DNA]</scope>
    <source>
        <strain evidence="11 12">SN-593</strain>
    </source>
</reference>